<dbReference type="OrthoDB" id="2985014at2759"/>
<proteinExistence type="predicted"/>
<protein>
    <recommendedName>
        <fullName evidence="9">Major facilitator superfamily (MFS) profile domain-containing protein</fullName>
    </recommendedName>
</protein>
<evidence type="ECO:0000256" key="5">
    <source>
        <dbReference type="ARBA" id="ARBA00023136"/>
    </source>
</evidence>
<gene>
    <name evidence="7" type="ORF">CDD82_7912</name>
</gene>
<keyword evidence="4 6" id="KW-1133">Transmembrane helix</keyword>
<dbReference type="GO" id="GO:0016020">
    <property type="term" value="C:membrane"/>
    <property type="evidence" value="ECO:0007669"/>
    <property type="project" value="UniProtKB-SubCell"/>
</dbReference>
<dbReference type="Gene3D" id="1.20.1250.20">
    <property type="entry name" value="MFS general substrate transporter like domains"/>
    <property type="match status" value="1"/>
</dbReference>
<evidence type="ECO:0008006" key="9">
    <source>
        <dbReference type="Google" id="ProtNLM"/>
    </source>
</evidence>
<feature type="transmembrane region" description="Helical" evidence="6">
    <location>
        <begin position="28"/>
        <end position="47"/>
    </location>
</feature>
<sequence length="201" mass="21800">MLFLANLAYSSLPVFLPRIVADMGHAPLAAQALSAPPFLLAFVLVLATAHLSDRCRARTLPMAGHALASAVAYALLASAHRLRLAPLLRYLAVFPAAAGFFSVVTLLIAWSLNNQANHARQRAAFVLMQLVGQCGPFVGIRLYPDADAPYYSRGMEACACAMFSVAVLALVLRFYLVRCNRLADTHQESKPASQPPFKYIL</sequence>
<comment type="subcellular location">
    <subcellularLocation>
        <location evidence="1">Membrane</location>
        <topology evidence="1">Multi-pass membrane protein</topology>
    </subcellularLocation>
</comment>
<feature type="transmembrane region" description="Helical" evidence="6">
    <location>
        <begin position="59"/>
        <end position="78"/>
    </location>
</feature>
<dbReference type="AlphaFoldDB" id="A0A2C5YQM7"/>
<evidence type="ECO:0000256" key="3">
    <source>
        <dbReference type="ARBA" id="ARBA00022692"/>
    </source>
</evidence>
<dbReference type="PANTHER" id="PTHR43791">
    <property type="entry name" value="PERMEASE-RELATED"/>
    <property type="match status" value="1"/>
</dbReference>
<feature type="transmembrane region" description="Helical" evidence="6">
    <location>
        <begin position="90"/>
        <end position="112"/>
    </location>
</feature>
<evidence type="ECO:0000256" key="4">
    <source>
        <dbReference type="ARBA" id="ARBA00022989"/>
    </source>
</evidence>
<evidence type="ECO:0000313" key="7">
    <source>
        <dbReference type="EMBL" id="PHH69221.1"/>
    </source>
</evidence>
<dbReference type="InterPro" id="IPR036259">
    <property type="entry name" value="MFS_trans_sf"/>
</dbReference>
<keyword evidence="8" id="KW-1185">Reference proteome</keyword>
<name>A0A2C5YQM7_9HYPO</name>
<keyword evidence="3 6" id="KW-0812">Transmembrane</keyword>
<keyword evidence="2" id="KW-0813">Transport</keyword>
<keyword evidence="5 6" id="KW-0472">Membrane</keyword>
<dbReference type="SUPFAM" id="SSF103473">
    <property type="entry name" value="MFS general substrate transporter"/>
    <property type="match status" value="1"/>
</dbReference>
<evidence type="ECO:0000256" key="6">
    <source>
        <dbReference type="SAM" id="Phobius"/>
    </source>
</evidence>
<dbReference type="FunFam" id="1.20.1250.20:FF:000013">
    <property type="entry name" value="MFS general substrate transporter"/>
    <property type="match status" value="1"/>
</dbReference>
<dbReference type="PANTHER" id="PTHR43791:SF27">
    <property type="entry name" value="TRANSPORTER, PUTATIVE (AFU_ORTHOLOGUE AFUA_2G15730)-RELATED"/>
    <property type="match status" value="1"/>
</dbReference>
<feature type="transmembrane region" description="Helical" evidence="6">
    <location>
        <begin position="154"/>
        <end position="176"/>
    </location>
</feature>
<dbReference type="EMBL" id="NJEU01000976">
    <property type="protein sequence ID" value="PHH69221.1"/>
    <property type="molecule type" value="Genomic_DNA"/>
</dbReference>
<comment type="caution">
    <text evidence="7">The sequence shown here is derived from an EMBL/GenBank/DDBJ whole genome shotgun (WGS) entry which is preliminary data.</text>
</comment>
<dbReference type="Proteomes" id="UP000224854">
    <property type="component" value="Unassembled WGS sequence"/>
</dbReference>
<evidence type="ECO:0000256" key="1">
    <source>
        <dbReference type="ARBA" id="ARBA00004141"/>
    </source>
</evidence>
<evidence type="ECO:0000313" key="8">
    <source>
        <dbReference type="Proteomes" id="UP000224854"/>
    </source>
</evidence>
<reference evidence="7 8" key="1">
    <citation type="submission" date="2017-06" db="EMBL/GenBank/DDBJ databases">
        <title>Ant-infecting Ophiocordyceps genomes reveal a high diversity of potential behavioral manipulation genes and a possible major role for enterotoxins.</title>
        <authorList>
            <person name="De Bekker C."/>
            <person name="Evans H.C."/>
            <person name="Brachmann A."/>
            <person name="Hughes D.P."/>
        </authorList>
    </citation>
    <scope>NUCLEOTIDE SEQUENCE [LARGE SCALE GENOMIC DNA]</scope>
    <source>
        <strain evidence="7 8">1348a</strain>
    </source>
</reference>
<organism evidence="7 8">
    <name type="scientific">Ophiocordyceps australis</name>
    <dbReference type="NCBI Taxonomy" id="1399860"/>
    <lineage>
        <taxon>Eukaryota</taxon>
        <taxon>Fungi</taxon>
        <taxon>Dikarya</taxon>
        <taxon>Ascomycota</taxon>
        <taxon>Pezizomycotina</taxon>
        <taxon>Sordariomycetes</taxon>
        <taxon>Hypocreomycetidae</taxon>
        <taxon>Hypocreales</taxon>
        <taxon>Ophiocordycipitaceae</taxon>
        <taxon>Ophiocordyceps</taxon>
    </lineage>
</organism>
<accession>A0A2C5YQM7</accession>
<dbReference type="GO" id="GO:0022857">
    <property type="term" value="F:transmembrane transporter activity"/>
    <property type="evidence" value="ECO:0007669"/>
    <property type="project" value="TreeGrafter"/>
</dbReference>
<feature type="transmembrane region" description="Helical" evidence="6">
    <location>
        <begin position="124"/>
        <end position="142"/>
    </location>
</feature>
<evidence type="ECO:0000256" key="2">
    <source>
        <dbReference type="ARBA" id="ARBA00022448"/>
    </source>
</evidence>